<evidence type="ECO:0000256" key="2">
    <source>
        <dbReference type="SAM" id="MobiDB-lite"/>
    </source>
</evidence>
<feature type="region of interest" description="Disordered" evidence="2">
    <location>
        <begin position="349"/>
        <end position="375"/>
    </location>
</feature>
<evidence type="ECO:0000313" key="3">
    <source>
        <dbReference type="Proteomes" id="UP001652625"/>
    </source>
</evidence>
<reference evidence="4 5" key="1">
    <citation type="submission" date="2025-05" db="UniProtKB">
        <authorList>
            <consortium name="RefSeq"/>
        </authorList>
    </citation>
    <scope>IDENTIFICATION</scope>
</reference>
<accession>A0ABM4CJ27</accession>
<name>A0ABM4CJ27_HYDVU</name>
<feature type="coiled-coil region" evidence="1">
    <location>
        <begin position="195"/>
        <end position="232"/>
    </location>
</feature>
<dbReference type="GeneID" id="100214043"/>
<dbReference type="RefSeq" id="XP_065661752.1">
    <property type="nucleotide sequence ID" value="XM_065805680.1"/>
</dbReference>
<evidence type="ECO:0000313" key="4">
    <source>
        <dbReference type="RefSeq" id="XP_065661752.1"/>
    </source>
</evidence>
<organism evidence="3 5">
    <name type="scientific">Hydra vulgaris</name>
    <name type="common">Hydra</name>
    <name type="synonym">Hydra attenuata</name>
    <dbReference type="NCBI Taxonomy" id="6087"/>
    <lineage>
        <taxon>Eukaryota</taxon>
        <taxon>Metazoa</taxon>
        <taxon>Cnidaria</taxon>
        <taxon>Hydrozoa</taxon>
        <taxon>Hydroidolina</taxon>
        <taxon>Anthoathecata</taxon>
        <taxon>Aplanulata</taxon>
        <taxon>Hydridae</taxon>
        <taxon>Hydra</taxon>
    </lineage>
</organism>
<evidence type="ECO:0000313" key="5">
    <source>
        <dbReference type="RefSeq" id="XP_065661753.1"/>
    </source>
</evidence>
<sequence>MIILKSTTQDKLMHVHLDNEKFCNGHAPIQYSPNVVRNNIFQGISKEAQNATQQSFLMKNQRTHAINDIQSQMIASKIPLCLVQDIYGKLHQLVYMIPQNLYDQFSSNVQTGKKVTLRSHYETLQNQKNDKVNTSESKESYSCSVNIKDQSSQRQCLTPDQTNKESYRAQQHEALNHQHQILLQHQNHQQQMFQYQIMQLEYQKQQHELQNRKQQQQQVQHQQQLHMQYRQQSPQNFLLSFESQSTAHSNTSSVQGKVNLQELQTSPRQNVLKHQDQELHIEIPLQQKCLKANVSCNTSCSPSCNTRIEEVDFLAELQNDLKKKTPDNSYELLINKSSDRMQSSTLDKLDLSKTPNKSNPLNLNQDKPDSTNEQSVCNVDLQIDNSLRKRKNSTRSDFESEIKKSNSIVDSPKIDFNEMFVKISPTSDDTSIDSSDTSASDESQDLLWNLFMDEISSTSNDSDIFISEDFDFFDNEKHKTLDESFSMDFKESKDYSSNYSSRNDNNNRDHLDQFDLFQHILM</sequence>
<evidence type="ECO:0000256" key="1">
    <source>
        <dbReference type="SAM" id="Coils"/>
    </source>
</evidence>
<protein>
    <submittedName>
        <fullName evidence="4 5">TPR-containing protein DDB_G0280363</fullName>
    </submittedName>
</protein>
<dbReference type="RefSeq" id="XP_065661753.1">
    <property type="nucleotide sequence ID" value="XM_065805681.1"/>
</dbReference>
<keyword evidence="3" id="KW-1185">Reference proteome</keyword>
<keyword evidence="1" id="KW-0175">Coiled coil</keyword>
<dbReference type="Proteomes" id="UP001652625">
    <property type="component" value="Chromosome 09"/>
</dbReference>
<feature type="compositionally biased region" description="Polar residues" evidence="2">
    <location>
        <begin position="353"/>
        <end position="375"/>
    </location>
</feature>
<proteinExistence type="predicted"/>
<gene>
    <name evidence="4 5" type="primary">LOC100214043</name>
</gene>